<dbReference type="CDD" id="cd00130">
    <property type="entry name" value="PAS"/>
    <property type="match status" value="1"/>
</dbReference>
<dbReference type="Gene3D" id="3.30.565.10">
    <property type="entry name" value="Histidine kinase-like ATPase, C-terminal domain"/>
    <property type="match status" value="1"/>
</dbReference>
<evidence type="ECO:0000256" key="7">
    <source>
        <dbReference type="ARBA" id="ARBA00023163"/>
    </source>
</evidence>
<reference evidence="14" key="1">
    <citation type="journal article" date="2024" name="IScience">
        <title>Strigolactones Initiate the Formation of Haustorium-like Structures in Castilleja.</title>
        <authorList>
            <person name="Buerger M."/>
            <person name="Peterson D."/>
            <person name="Chory J."/>
        </authorList>
    </citation>
    <scope>NUCLEOTIDE SEQUENCE [LARGE SCALE GENOMIC DNA]</scope>
</reference>
<evidence type="ECO:0000256" key="8">
    <source>
        <dbReference type="ARBA" id="ARBA00023170"/>
    </source>
</evidence>
<name>A0ABD3BCQ5_9LAMI</name>
<dbReference type="InterPro" id="IPR013515">
    <property type="entry name" value="Phytochrome_cen-reg"/>
</dbReference>
<dbReference type="InterPro" id="IPR000014">
    <property type="entry name" value="PAS"/>
</dbReference>
<evidence type="ECO:0000256" key="6">
    <source>
        <dbReference type="ARBA" id="ARBA00023015"/>
    </source>
</evidence>
<dbReference type="InterPro" id="IPR013767">
    <property type="entry name" value="PAS_fold"/>
</dbReference>
<dbReference type="Gene3D" id="3.30.450.40">
    <property type="match status" value="1"/>
</dbReference>
<evidence type="ECO:0000256" key="4">
    <source>
        <dbReference type="ARBA" id="ARBA00022737"/>
    </source>
</evidence>
<keyword evidence="5" id="KW-0157">Chromophore</keyword>
<dbReference type="PANTHER" id="PTHR47876:SF3">
    <property type="entry name" value="PHYTOCHROME 1"/>
    <property type="match status" value="1"/>
</dbReference>
<dbReference type="PANTHER" id="PTHR47876">
    <property type="entry name" value="OS08G0260000 PROTEIN"/>
    <property type="match status" value="1"/>
</dbReference>
<dbReference type="Pfam" id="PF00989">
    <property type="entry name" value="PAS"/>
    <property type="match status" value="1"/>
</dbReference>
<dbReference type="PRINTS" id="PR01033">
    <property type="entry name" value="PHYTOCHROME"/>
</dbReference>
<protein>
    <recommendedName>
        <fullName evidence="15">Phytochrome</fullName>
    </recommendedName>
</protein>
<dbReference type="InterPro" id="IPR036890">
    <property type="entry name" value="HATPase_C_sf"/>
</dbReference>
<dbReference type="InterPro" id="IPR001294">
    <property type="entry name" value="Phytochrome"/>
</dbReference>
<dbReference type="SMART" id="SM00065">
    <property type="entry name" value="GAF"/>
    <property type="match status" value="1"/>
</dbReference>
<dbReference type="InterPro" id="IPR016132">
    <property type="entry name" value="Phyto_chromo_attachment"/>
</dbReference>
<evidence type="ECO:0000256" key="5">
    <source>
        <dbReference type="ARBA" id="ARBA00022991"/>
    </source>
</evidence>
<dbReference type="Gene3D" id="3.30.450.20">
    <property type="entry name" value="PAS domain"/>
    <property type="match status" value="2"/>
</dbReference>
<sequence length="944" mass="105612">MESKTSKDENPTPTTNAGTSSVAASKNKADETSTAQFDADAQLMSEFENSGASGKSFDYAESVPHAAQALCSDENISDYLSKIQRGNLVQSVGCTLVFNSPPDSKIIAHSENCYEMLGVPNLVGPGLIGTDVRNLFTLSSSPQNPILVYSHKNRKPFYAILHKNDSGIIIDLEPIKDDGRPSDPVHSQKIAVKAVSRLQSLPGGSIGILCDAVVKEVRKLTGYDRVMVYKFHEDEHGEVVSESRRADLEPYLGLHYPATDIPQVVRFLYKKSRVRMICDCNSEPVKIVQSPEIVGPLSLVDSTLLAPHACHVEYMINMGSIASLVLAIVVNDGVDESTRLWGLVVCHHTGPRHVPFPRRYACQFLVQAFSLQLRQLVDQLAKKRSLRMQRLLCEMLLRDAPHGIITQSPSIMNLVKCDGAALYYKGKSWLIGVTPDESQVKDIAEWVMTKYWDCTGLSTDCLADIYPKAVTLGDAVCGMTAARIGSTDLIFWFRSHTAKEVKWGGDKHHNGKMHPGTSFSAFLEVMKRRSLPWEAAEIDAVHSLQLIVRDTIREYVEDVCFVGEDITGEKTVMDKFISLKGDYESTIEIASLLIPPIFGSDENARCSEWNVVMENLTGYTRHEMIGKLLPGEVFGDLCKLKDENFLTEFSMLLHKAIDGHETPGKLGFRFYDQRGKIAEMHLTVNKKVNESGRAIGCLCFLQTIMVSNEKEDWTDDNNELANLKEEPKNPLREISFTRQLFELLDKSSSCESQLLSIIDKEAGEGEMGLKEDEFLLGSVVNAIVSRAMISLRKKNLRLVNDIPEKVKNMRLCGDEIKLQSALSDFLECIAIYTHSPDGWVEFKVPHVLKLVKDGVKFVHLQFRMVHKGQGLPQDLIKEMYGGKSWKTRQGFALNICRKIVSKMNGNVCYVKDQNECYFQVDIEFKAGENQDEDYNNEGTKGFFR</sequence>
<dbReference type="AlphaFoldDB" id="A0ABD3BCQ5"/>
<keyword evidence="2" id="KW-0600">Photoreceptor protein</keyword>
<dbReference type="Proteomes" id="UP001632038">
    <property type="component" value="Unassembled WGS sequence"/>
</dbReference>
<feature type="region of interest" description="Disordered" evidence="9">
    <location>
        <begin position="1"/>
        <end position="41"/>
    </location>
</feature>
<dbReference type="PROSITE" id="PS50112">
    <property type="entry name" value="PAS"/>
    <property type="match status" value="1"/>
</dbReference>
<evidence type="ECO:0000259" key="10">
    <source>
        <dbReference type="PROSITE" id="PS50046"/>
    </source>
</evidence>
<dbReference type="InterPro" id="IPR003018">
    <property type="entry name" value="GAF"/>
</dbReference>
<keyword evidence="6" id="KW-0805">Transcription regulation</keyword>
<feature type="domain" description="PAS" evidence="12">
    <location>
        <begin position="582"/>
        <end position="660"/>
    </location>
</feature>
<keyword evidence="3" id="KW-0716">Sensory transduction</keyword>
<proteinExistence type="inferred from homology"/>
<keyword evidence="4" id="KW-0677">Repeat</keyword>
<comment type="similarity">
    <text evidence="1">Belongs to the phytochrome family.</text>
</comment>
<dbReference type="SUPFAM" id="SSF55874">
    <property type="entry name" value="ATPase domain of HSP90 chaperone/DNA topoisomerase II/histidine kinase"/>
    <property type="match status" value="1"/>
</dbReference>
<organism evidence="13 14">
    <name type="scientific">Castilleja foliolosa</name>
    <dbReference type="NCBI Taxonomy" id="1961234"/>
    <lineage>
        <taxon>Eukaryota</taxon>
        <taxon>Viridiplantae</taxon>
        <taxon>Streptophyta</taxon>
        <taxon>Embryophyta</taxon>
        <taxon>Tracheophyta</taxon>
        <taxon>Spermatophyta</taxon>
        <taxon>Magnoliopsida</taxon>
        <taxon>eudicotyledons</taxon>
        <taxon>Gunneridae</taxon>
        <taxon>Pentapetalae</taxon>
        <taxon>asterids</taxon>
        <taxon>lamiids</taxon>
        <taxon>Lamiales</taxon>
        <taxon>Orobanchaceae</taxon>
        <taxon>Pedicularideae</taxon>
        <taxon>Castillejinae</taxon>
        <taxon>Castilleja</taxon>
    </lineage>
</organism>
<evidence type="ECO:0000256" key="3">
    <source>
        <dbReference type="ARBA" id="ARBA00022606"/>
    </source>
</evidence>
<dbReference type="FunFam" id="3.30.450.270:FF:000001">
    <property type="entry name" value="Phytochrome"/>
    <property type="match status" value="1"/>
</dbReference>
<dbReference type="PROSITE" id="PS50109">
    <property type="entry name" value="HIS_KIN"/>
    <property type="match status" value="1"/>
</dbReference>
<evidence type="ECO:0000259" key="12">
    <source>
        <dbReference type="PROSITE" id="PS50112"/>
    </source>
</evidence>
<dbReference type="InterPro" id="IPR029016">
    <property type="entry name" value="GAF-like_dom_sf"/>
</dbReference>
<dbReference type="Pfam" id="PF00360">
    <property type="entry name" value="PHY"/>
    <property type="match status" value="1"/>
</dbReference>
<dbReference type="Pfam" id="PF01590">
    <property type="entry name" value="GAF"/>
    <property type="match status" value="1"/>
</dbReference>
<dbReference type="InterPro" id="IPR013654">
    <property type="entry name" value="PAS_2"/>
</dbReference>
<gene>
    <name evidence="13" type="ORF">CASFOL_040824</name>
</gene>
<dbReference type="Gene3D" id="3.30.450.270">
    <property type="match status" value="1"/>
</dbReference>
<dbReference type="Pfam" id="PF02518">
    <property type="entry name" value="HATPase_c"/>
    <property type="match status" value="1"/>
</dbReference>
<evidence type="ECO:0000259" key="11">
    <source>
        <dbReference type="PROSITE" id="PS50109"/>
    </source>
</evidence>
<keyword evidence="14" id="KW-1185">Reference proteome</keyword>
<dbReference type="InterPro" id="IPR003594">
    <property type="entry name" value="HATPase_dom"/>
</dbReference>
<dbReference type="EMBL" id="JAVIJP010000100">
    <property type="protein sequence ID" value="KAL3615163.1"/>
    <property type="molecule type" value="Genomic_DNA"/>
</dbReference>
<dbReference type="InterPro" id="IPR035965">
    <property type="entry name" value="PAS-like_dom_sf"/>
</dbReference>
<feature type="compositionally biased region" description="Polar residues" evidence="9">
    <location>
        <begin position="11"/>
        <end position="24"/>
    </location>
</feature>
<evidence type="ECO:0000256" key="1">
    <source>
        <dbReference type="ARBA" id="ARBA00008235"/>
    </source>
</evidence>
<keyword evidence="8" id="KW-0675">Receptor</keyword>
<dbReference type="InterPro" id="IPR043150">
    <property type="entry name" value="Phytochrome_PHY_sf"/>
</dbReference>
<accession>A0ABD3BCQ5</accession>
<dbReference type="InterPro" id="IPR005467">
    <property type="entry name" value="His_kinase_dom"/>
</dbReference>
<dbReference type="Pfam" id="PF08446">
    <property type="entry name" value="PAS_2"/>
    <property type="match status" value="1"/>
</dbReference>
<feature type="compositionally biased region" description="Basic and acidic residues" evidence="9">
    <location>
        <begin position="1"/>
        <end position="10"/>
    </location>
</feature>
<dbReference type="SUPFAM" id="SSF55785">
    <property type="entry name" value="PYP-like sensor domain (PAS domain)"/>
    <property type="match status" value="2"/>
</dbReference>
<comment type="caution">
    <text evidence="13">The sequence shown here is derived from an EMBL/GenBank/DDBJ whole genome shotgun (WGS) entry which is preliminary data.</text>
</comment>
<evidence type="ECO:0008006" key="15">
    <source>
        <dbReference type="Google" id="ProtNLM"/>
    </source>
</evidence>
<evidence type="ECO:0000256" key="9">
    <source>
        <dbReference type="SAM" id="MobiDB-lite"/>
    </source>
</evidence>
<keyword evidence="7" id="KW-0804">Transcription</keyword>
<dbReference type="SUPFAM" id="SSF55781">
    <property type="entry name" value="GAF domain-like"/>
    <property type="match status" value="2"/>
</dbReference>
<dbReference type="GO" id="GO:0009881">
    <property type="term" value="F:photoreceptor activity"/>
    <property type="evidence" value="ECO:0007669"/>
    <property type="project" value="UniProtKB-KW"/>
</dbReference>
<feature type="domain" description="Histidine kinase" evidence="11">
    <location>
        <begin position="722"/>
        <end position="926"/>
    </location>
</feature>
<feature type="domain" description="Phytochrome chromophore attachment site" evidence="10">
    <location>
        <begin position="205"/>
        <end position="367"/>
    </location>
</feature>
<dbReference type="PROSITE" id="PS50046">
    <property type="entry name" value="PHYTOCHROME_2"/>
    <property type="match status" value="1"/>
</dbReference>
<evidence type="ECO:0000313" key="14">
    <source>
        <dbReference type="Proteomes" id="UP001632038"/>
    </source>
</evidence>
<evidence type="ECO:0000256" key="2">
    <source>
        <dbReference type="ARBA" id="ARBA00022543"/>
    </source>
</evidence>
<evidence type="ECO:0000313" key="13">
    <source>
        <dbReference type="EMBL" id="KAL3615163.1"/>
    </source>
</evidence>